<geneLocation type="plasmid" evidence="2">
    <name>p17-15-vir-like</name>
</geneLocation>
<proteinExistence type="predicted"/>
<organism evidence="2">
    <name type="scientific">Klebsiella pneumoniae</name>
    <dbReference type="NCBI Taxonomy" id="573"/>
    <lineage>
        <taxon>Bacteria</taxon>
        <taxon>Pseudomonadati</taxon>
        <taxon>Pseudomonadota</taxon>
        <taxon>Gammaproteobacteria</taxon>
        <taxon>Enterobacterales</taxon>
        <taxon>Enterobacteriaceae</taxon>
        <taxon>Klebsiella/Raoultella group</taxon>
        <taxon>Klebsiella</taxon>
        <taxon>Klebsiella pneumoniae complex</taxon>
    </lineage>
</organism>
<dbReference type="AlphaFoldDB" id="A0A8B0SRD0"/>
<keyword evidence="1" id="KW-1133">Transmembrane helix</keyword>
<evidence type="ECO:0000313" key="2">
    <source>
        <dbReference type="EMBL" id="QTX13766.1"/>
    </source>
</evidence>
<reference evidence="2" key="1">
    <citation type="submission" date="2020-01" db="EMBL/GenBank/DDBJ databases">
        <authorList>
            <person name="Qin S."/>
        </authorList>
    </citation>
    <scope>NUCLEOTIDE SEQUENCE</scope>
    <source>
        <strain evidence="2">CVir17-16-YZ6g</strain>
        <plasmid evidence="2">p17-15-vir-like</plasmid>
    </source>
</reference>
<sequence>MLLPPVVYPTGCLTVVIEDRYWLIGISGAVFCIFPLTR</sequence>
<protein>
    <submittedName>
        <fullName evidence="2">Uncharacterized protein</fullName>
    </submittedName>
</protein>
<evidence type="ECO:0000256" key="1">
    <source>
        <dbReference type="SAM" id="Phobius"/>
    </source>
</evidence>
<feature type="transmembrane region" description="Helical" evidence="1">
    <location>
        <begin position="20"/>
        <end position="37"/>
    </location>
</feature>
<dbReference type="EMBL" id="MN956836">
    <property type="protein sequence ID" value="QTX13766.1"/>
    <property type="molecule type" value="Genomic_DNA"/>
</dbReference>
<keyword evidence="1" id="KW-0472">Membrane</keyword>
<keyword evidence="1" id="KW-0812">Transmembrane</keyword>
<name>A0A8B0SRD0_KLEPN</name>
<accession>A0A8B0SRD0</accession>
<keyword evidence="2" id="KW-0614">Plasmid</keyword>